<evidence type="ECO:0000256" key="3">
    <source>
        <dbReference type="ARBA" id="ARBA00022840"/>
    </source>
</evidence>
<dbReference type="Gene3D" id="3.30.1490.20">
    <property type="entry name" value="ATP-grasp fold, A domain"/>
    <property type="match status" value="1"/>
</dbReference>
<dbReference type="Gene3D" id="3.40.50.20">
    <property type="match status" value="1"/>
</dbReference>
<name>A0A518ETW9_9BACT</name>
<dbReference type="GO" id="GO:0005524">
    <property type="term" value="F:ATP binding"/>
    <property type="evidence" value="ECO:0007669"/>
    <property type="project" value="UniProtKB-UniRule"/>
</dbReference>
<dbReference type="PROSITE" id="PS50975">
    <property type="entry name" value="ATP_GRASP"/>
    <property type="match status" value="1"/>
</dbReference>
<organism evidence="6 7">
    <name type="scientific">Saltatorellus ferox</name>
    <dbReference type="NCBI Taxonomy" id="2528018"/>
    <lineage>
        <taxon>Bacteria</taxon>
        <taxon>Pseudomonadati</taxon>
        <taxon>Planctomycetota</taxon>
        <taxon>Planctomycetia</taxon>
        <taxon>Planctomycetia incertae sedis</taxon>
        <taxon>Saltatorellus</taxon>
    </lineage>
</organism>
<keyword evidence="1" id="KW-0436">Ligase</keyword>
<evidence type="ECO:0000313" key="7">
    <source>
        <dbReference type="Proteomes" id="UP000320390"/>
    </source>
</evidence>
<evidence type="ECO:0000256" key="4">
    <source>
        <dbReference type="PROSITE-ProRule" id="PRU00409"/>
    </source>
</evidence>
<dbReference type="EMBL" id="CP036434">
    <property type="protein sequence ID" value="QDV07515.1"/>
    <property type="molecule type" value="Genomic_DNA"/>
</dbReference>
<dbReference type="InterPro" id="IPR011761">
    <property type="entry name" value="ATP-grasp"/>
</dbReference>
<accession>A0A518ETW9</accession>
<dbReference type="InterPro" id="IPR003806">
    <property type="entry name" value="ATP-grasp_PylC-type"/>
</dbReference>
<dbReference type="PANTHER" id="PTHR43585">
    <property type="entry name" value="FUMIPYRROLE BIOSYNTHESIS PROTEIN C"/>
    <property type="match status" value="1"/>
</dbReference>
<keyword evidence="7" id="KW-1185">Reference proteome</keyword>
<dbReference type="PANTHER" id="PTHR43585:SF2">
    <property type="entry name" value="ATP-GRASP ENZYME FSQD"/>
    <property type="match status" value="1"/>
</dbReference>
<dbReference type="InterPro" id="IPR052032">
    <property type="entry name" value="ATP-dep_AA_Ligase"/>
</dbReference>
<evidence type="ECO:0000256" key="1">
    <source>
        <dbReference type="ARBA" id="ARBA00022598"/>
    </source>
</evidence>
<protein>
    <submittedName>
        <fullName evidence="6">Argininosuccinate lyase</fullName>
    </submittedName>
</protein>
<dbReference type="GO" id="GO:0046872">
    <property type="term" value="F:metal ion binding"/>
    <property type="evidence" value="ECO:0007669"/>
    <property type="project" value="InterPro"/>
</dbReference>
<keyword evidence="6" id="KW-0456">Lyase</keyword>
<sequence>MTLNVVLISPSFPTDNGHFTKALHALPGVRVLGVGDQPLEAMEPDVRAALDDHLVVRNLWDEAATVQQTVDWLARKGLQPHRVECLWEPGVMLAARMRERFDAPGLRVEQARAFRDKETMKATLDAHGIRTPHHYRASTGAEVQEAAAKVGYPLIVKPIDGAGSADTYVVRTDGELEGVLVAVKHVPEVSVEEFIEGEEFTYDAILSGGRTLFENVAWYRPKPLVARQNPWISPQAVCLSDIRQDDIAPGVELGRRALKALGLQTGMAHMEWYRSAKTGEAIFGEVGARAPGGRLSHGMNLTCDGDVFRLWAEAITSGETTQKMEKQFNAALVFKRATGNGNLVTRIEGLERVLGESGEHIPVVDLVPIGQPRRDWTQVVTGDGWMVARHVDLGSTLQIADRLAQDVRILCDG</sequence>
<dbReference type="AlphaFoldDB" id="A0A518ETW9"/>
<dbReference type="InterPro" id="IPR013815">
    <property type="entry name" value="ATP_grasp_subdomain_1"/>
</dbReference>
<dbReference type="OrthoDB" id="276500at2"/>
<reference evidence="6 7" key="1">
    <citation type="submission" date="2019-02" db="EMBL/GenBank/DDBJ databases">
        <title>Deep-cultivation of Planctomycetes and their phenomic and genomic characterization uncovers novel biology.</title>
        <authorList>
            <person name="Wiegand S."/>
            <person name="Jogler M."/>
            <person name="Boedeker C."/>
            <person name="Pinto D."/>
            <person name="Vollmers J."/>
            <person name="Rivas-Marin E."/>
            <person name="Kohn T."/>
            <person name="Peeters S.H."/>
            <person name="Heuer A."/>
            <person name="Rast P."/>
            <person name="Oberbeckmann S."/>
            <person name="Bunk B."/>
            <person name="Jeske O."/>
            <person name="Meyerdierks A."/>
            <person name="Storesund J.E."/>
            <person name="Kallscheuer N."/>
            <person name="Luecker S."/>
            <person name="Lage O.M."/>
            <person name="Pohl T."/>
            <person name="Merkel B.J."/>
            <person name="Hornburger P."/>
            <person name="Mueller R.-W."/>
            <person name="Bruemmer F."/>
            <person name="Labrenz M."/>
            <person name="Spormann A.M."/>
            <person name="Op den Camp H."/>
            <person name="Overmann J."/>
            <person name="Amann R."/>
            <person name="Jetten M.S.M."/>
            <person name="Mascher T."/>
            <person name="Medema M.H."/>
            <person name="Devos D.P."/>
            <person name="Kaster A.-K."/>
            <person name="Ovreas L."/>
            <person name="Rohde M."/>
            <person name="Galperin M.Y."/>
            <person name="Jogler C."/>
        </authorList>
    </citation>
    <scope>NUCLEOTIDE SEQUENCE [LARGE SCALE GENOMIC DNA]</scope>
    <source>
        <strain evidence="6 7">Poly30</strain>
    </source>
</reference>
<dbReference type="GO" id="GO:0016829">
    <property type="term" value="F:lyase activity"/>
    <property type="evidence" value="ECO:0007669"/>
    <property type="project" value="UniProtKB-KW"/>
</dbReference>
<dbReference type="SUPFAM" id="SSF56059">
    <property type="entry name" value="Glutathione synthetase ATP-binding domain-like"/>
    <property type="match status" value="1"/>
</dbReference>
<gene>
    <name evidence="6" type="ORF">Poly30_30410</name>
</gene>
<proteinExistence type="predicted"/>
<dbReference type="RefSeq" id="WP_145198614.1">
    <property type="nucleotide sequence ID" value="NZ_CP036434.1"/>
</dbReference>
<keyword evidence="3 4" id="KW-0067">ATP-binding</keyword>
<dbReference type="GO" id="GO:0016874">
    <property type="term" value="F:ligase activity"/>
    <property type="evidence" value="ECO:0007669"/>
    <property type="project" value="UniProtKB-KW"/>
</dbReference>
<evidence type="ECO:0000256" key="2">
    <source>
        <dbReference type="ARBA" id="ARBA00022741"/>
    </source>
</evidence>
<keyword evidence="2 4" id="KW-0547">Nucleotide-binding</keyword>
<evidence type="ECO:0000259" key="5">
    <source>
        <dbReference type="PROSITE" id="PS50975"/>
    </source>
</evidence>
<evidence type="ECO:0000313" key="6">
    <source>
        <dbReference type="EMBL" id="QDV07515.1"/>
    </source>
</evidence>
<dbReference type="Proteomes" id="UP000320390">
    <property type="component" value="Chromosome"/>
</dbReference>
<feature type="domain" description="ATP-grasp" evidence="5">
    <location>
        <begin position="121"/>
        <end position="316"/>
    </location>
</feature>
<dbReference type="Pfam" id="PF02655">
    <property type="entry name" value="ATP-grasp_3"/>
    <property type="match status" value="1"/>
</dbReference>
<dbReference type="Gene3D" id="3.30.470.20">
    <property type="entry name" value="ATP-grasp fold, B domain"/>
    <property type="match status" value="1"/>
</dbReference>